<evidence type="ECO:0000256" key="5">
    <source>
        <dbReference type="ARBA" id="ARBA00023002"/>
    </source>
</evidence>
<dbReference type="InterPro" id="IPR013786">
    <property type="entry name" value="AcylCoA_DH/ox_N"/>
</dbReference>
<evidence type="ECO:0000256" key="4">
    <source>
        <dbReference type="ARBA" id="ARBA00022827"/>
    </source>
</evidence>
<dbReference type="Gene3D" id="1.20.140.10">
    <property type="entry name" value="Butyryl-CoA Dehydrogenase, subunit A, domain 3"/>
    <property type="match status" value="1"/>
</dbReference>
<dbReference type="RefSeq" id="WP_065052222.1">
    <property type="nucleotide sequence ID" value="NZ_LZKW01000092.1"/>
</dbReference>
<evidence type="ECO:0000313" key="12">
    <source>
        <dbReference type="Proteomes" id="UP000093894"/>
    </source>
</evidence>
<dbReference type="SUPFAM" id="SSF47203">
    <property type="entry name" value="Acyl-CoA dehydrogenase C-terminal domain-like"/>
    <property type="match status" value="1"/>
</dbReference>
<reference evidence="11 12" key="1">
    <citation type="submission" date="2016-06" db="EMBL/GenBank/DDBJ databases">
        <authorList>
            <person name="Sutton G."/>
            <person name="Brinkac L."/>
            <person name="Sanka R."/>
            <person name="Adams M."/>
            <person name="Lau E."/>
            <person name="Garcia-Basteiro A."/>
            <person name="Lopez-Varela E."/>
            <person name="Palencia S."/>
        </authorList>
    </citation>
    <scope>NUCLEOTIDE SEQUENCE [LARGE SCALE GENOMIC DNA]</scope>
    <source>
        <strain evidence="11 12">1164983.0</strain>
    </source>
</reference>
<dbReference type="InterPro" id="IPR037069">
    <property type="entry name" value="AcylCoA_DH/ox_N_sf"/>
</dbReference>
<evidence type="ECO:0000256" key="7">
    <source>
        <dbReference type="RuleBase" id="RU362125"/>
    </source>
</evidence>
<evidence type="ECO:0000259" key="8">
    <source>
        <dbReference type="Pfam" id="PF00441"/>
    </source>
</evidence>
<dbReference type="Pfam" id="PF00441">
    <property type="entry name" value="Acyl-CoA_dh_1"/>
    <property type="match status" value="1"/>
</dbReference>
<protein>
    <submittedName>
        <fullName evidence="11">Acyl-CoA dehydrogenase</fullName>
    </submittedName>
</protein>
<evidence type="ECO:0000256" key="1">
    <source>
        <dbReference type="ARBA" id="ARBA00001974"/>
    </source>
</evidence>
<dbReference type="SUPFAM" id="SSF56645">
    <property type="entry name" value="Acyl-CoA dehydrogenase NM domain-like"/>
    <property type="match status" value="1"/>
</dbReference>
<evidence type="ECO:0000256" key="6">
    <source>
        <dbReference type="ARBA" id="ARBA00052546"/>
    </source>
</evidence>
<dbReference type="Gene3D" id="2.40.110.10">
    <property type="entry name" value="Butyryl-CoA Dehydrogenase, subunit A, domain 2"/>
    <property type="match status" value="1"/>
</dbReference>
<feature type="domain" description="Acyl-CoA dehydrogenase/oxidase N-terminal" evidence="10">
    <location>
        <begin position="40"/>
        <end position="115"/>
    </location>
</feature>
<dbReference type="FunFam" id="2.40.110.10:FF:000002">
    <property type="entry name" value="Acyl-CoA dehydrogenase fadE12"/>
    <property type="match status" value="1"/>
</dbReference>
<keyword evidence="5 7" id="KW-0560">Oxidoreductase</keyword>
<evidence type="ECO:0000256" key="3">
    <source>
        <dbReference type="ARBA" id="ARBA00022630"/>
    </source>
</evidence>
<dbReference type="Pfam" id="PF02771">
    <property type="entry name" value="Acyl-CoA_dh_N"/>
    <property type="match status" value="1"/>
</dbReference>
<dbReference type="InterPro" id="IPR009100">
    <property type="entry name" value="AcylCoA_DH/oxidase_NM_dom_sf"/>
</dbReference>
<dbReference type="InterPro" id="IPR036250">
    <property type="entry name" value="AcylCo_DH-like_C"/>
</dbReference>
<evidence type="ECO:0000256" key="2">
    <source>
        <dbReference type="ARBA" id="ARBA00009347"/>
    </source>
</evidence>
<proteinExistence type="inferred from homology"/>
<dbReference type="Proteomes" id="UP000093894">
    <property type="component" value="Unassembled WGS sequence"/>
</dbReference>
<dbReference type="GO" id="GO:0005886">
    <property type="term" value="C:plasma membrane"/>
    <property type="evidence" value="ECO:0007669"/>
    <property type="project" value="TreeGrafter"/>
</dbReference>
<dbReference type="InterPro" id="IPR046373">
    <property type="entry name" value="Acyl-CoA_Oxase/DH_mid-dom_sf"/>
</dbReference>
<accession>A0A853M3T1</accession>
<keyword evidence="3 7" id="KW-0285">Flavoprotein</keyword>
<dbReference type="PANTHER" id="PTHR43292:SF4">
    <property type="entry name" value="ACYL-COA DEHYDROGENASE FADE34"/>
    <property type="match status" value="1"/>
</dbReference>
<dbReference type="Pfam" id="PF02770">
    <property type="entry name" value="Acyl-CoA_dh_M"/>
    <property type="match status" value="1"/>
</dbReference>
<feature type="domain" description="Acyl-CoA oxidase/dehydrogenase middle" evidence="9">
    <location>
        <begin position="120"/>
        <end position="214"/>
    </location>
</feature>
<keyword evidence="4 7" id="KW-0274">FAD</keyword>
<comment type="catalytic activity">
    <reaction evidence="6">
        <text>a 2,3-saturated acyl-CoA + A = a 2,3-dehydroacyl-CoA + AH2</text>
        <dbReference type="Rhea" id="RHEA:48608"/>
        <dbReference type="ChEBI" id="CHEBI:13193"/>
        <dbReference type="ChEBI" id="CHEBI:17499"/>
        <dbReference type="ChEBI" id="CHEBI:60015"/>
        <dbReference type="ChEBI" id="CHEBI:65111"/>
    </reaction>
</comment>
<gene>
    <name evidence="11" type="ORF">A5628_06865</name>
</gene>
<dbReference type="InterPro" id="IPR006091">
    <property type="entry name" value="Acyl-CoA_Oxase/DH_mid-dom"/>
</dbReference>
<dbReference type="GO" id="GO:0050660">
    <property type="term" value="F:flavin adenine dinucleotide binding"/>
    <property type="evidence" value="ECO:0007669"/>
    <property type="project" value="InterPro"/>
</dbReference>
<evidence type="ECO:0000259" key="10">
    <source>
        <dbReference type="Pfam" id="PF02771"/>
    </source>
</evidence>
<organism evidence="11 12">
    <name type="scientific">Mycobacterium colombiense</name>
    <dbReference type="NCBI Taxonomy" id="339268"/>
    <lineage>
        <taxon>Bacteria</taxon>
        <taxon>Bacillati</taxon>
        <taxon>Actinomycetota</taxon>
        <taxon>Actinomycetes</taxon>
        <taxon>Mycobacteriales</taxon>
        <taxon>Mycobacteriaceae</taxon>
        <taxon>Mycobacterium</taxon>
        <taxon>Mycobacterium avium complex (MAC)</taxon>
    </lineage>
</organism>
<comment type="cofactor">
    <cofactor evidence="1 7">
        <name>FAD</name>
        <dbReference type="ChEBI" id="CHEBI:57692"/>
    </cofactor>
</comment>
<dbReference type="PANTHER" id="PTHR43292">
    <property type="entry name" value="ACYL-COA DEHYDROGENASE"/>
    <property type="match status" value="1"/>
</dbReference>
<dbReference type="InterPro" id="IPR009075">
    <property type="entry name" value="AcylCo_DH/oxidase_C"/>
</dbReference>
<dbReference type="Gene3D" id="1.10.540.10">
    <property type="entry name" value="Acyl-CoA dehydrogenase/oxidase, N-terminal domain"/>
    <property type="match status" value="1"/>
</dbReference>
<dbReference type="EMBL" id="LZLG01000066">
    <property type="protein sequence ID" value="OBJ60767.1"/>
    <property type="molecule type" value="Genomic_DNA"/>
</dbReference>
<dbReference type="AlphaFoldDB" id="A0A853M3T1"/>
<dbReference type="GO" id="GO:0016627">
    <property type="term" value="F:oxidoreductase activity, acting on the CH-CH group of donors"/>
    <property type="evidence" value="ECO:0007669"/>
    <property type="project" value="InterPro"/>
</dbReference>
<sequence>MDYRDDAAEADFRGRLRTWLSTNALKGGLPSTDDEYWAHAAEWHTDLYNAGWFGVSFPARYGGQGLSPVYEAIVDDELAWAGAPPKPSLGYIVHGMLRHASVDICERFLPSMIAGTERWCQGFSEPEAGSDLAGLRTSAVRDGDEYIVNGHKVWTSYSDVADWCILLARTDSQAPKHKGLTAFAMPMNQPGVTQRPLKMINGVSNEFGELLLEDARIPAANRITELGGGWAMAMTVLNHERSPADLGYTARYSRIVRELERHVADQPRVSSLARHALGAAYVHSEVLRMHVKRRLSERLSDHEPGPEGAIDKLLMTTTEQTVGNAARQGGIACAFDGSDSSWLNIYLYSRAATVMGGTSQIQKNVIASQILKLPNR</sequence>
<name>A0A853M3T1_9MYCO</name>
<evidence type="ECO:0000259" key="9">
    <source>
        <dbReference type="Pfam" id="PF02770"/>
    </source>
</evidence>
<comment type="caution">
    <text evidence="11">The sequence shown here is derived from an EMBL/GenBank/DDBJ whole genome shotgun (WGS) entry which is preliminary data.</text>
</comment>
<comment type="similarity">
    <text evidence="2 7">Belongs to the acyl-CoA dehydrogenase family.</text>
</comment>
<feature type="domain" description="Acyl-CoA dehydrogenase/oxidase C-terminal" evidence="8">
    <location>
        <begin position="227"/>
        <end position="370"/>
    </location>
</feature>
<evidence type="ECO:0000313" key="11">
    <source>
        <dbReference type="EMBL" id="OBJ60767.1"/>
    </source>
</evidence>
<dbReference type="InterPro" id="IPR052161">
    <property type="entry name" value="Mycobact_Acyl-CoA_DH"/>
</dbReference>